<comment type="caution">
    <text evidence="3">The sequence shown here is derived from an EMBL/GenBank/DDBJ whole genome shotgun (WGS) entry which is preliminary data.</text>
</comment>
<name>A0A0F9IA76_9ZZZZ</name>
<feature type="non-terminal residue" evidence="3">
    <location>
        <position position="119"/>
    </location>
</feature>
<organism evidence="3">
    <name type="scientific">marine sediment metagenome</name>
    <dbReference type="NCBI Taxonomy" id="412755"/>
    <lineage>
        <taxon>unclassified sequences</taxon>
        <taxon>metagenomes</taxon>
        <taxon>ecological metagenomes</taxon>
    </lineage>
</organism>
<sequence length="119" mass="13283">MNFRLSEPQERLRTEVCEFLSQELGTSHTSEPRPMPPGYLPARDFELKLGERGWLALSWPPEYGGGGRPVTEQFIVEEEVALHGGPASDAIARVIVAPLLMARGSEEQKRRYLPPLARG</sequence>
<dbReference type="GO" id="GO:0050660">
    <property type="term" value="F:flavin adenine dinucleotide binding"/>
    <property type="evidence" value="ECO:0007669"/>
    <property type="project" value="InterPro"/>
</dbReference>
<evidence type="ECO:0000259" key="2">
    <source>
        <dbReference type="Pfam" id="PF02771"/>
    </source>
</evidence>
<dbReference type="Pfam" id="PF02771">
    <property type="entry name" value="Acyl-CoA_dh_N"/>
    <property type="match status" value="1"/>
</dbReference>
<dbReference type="InterPro" id="IPR037069">
    <property type="entry name" value="AcylCoA_DH/ox_N_sf"/>
</dbReference>
<dbReference type="InterPro" id="IPR013786">
    <property type="entry name" value="AcylCoA_DH/ox_N"/>
</dbReference>
<feature type="domain" description="Acyl-CoA dehydrogenase/oxidase N-terminal" evidence="2">
    <location>
        <begin position="7"/>
        <end position="119"/>
    </location>
</feature>
<dbReference type="PANTHER" id="PTHR43292:SF4">
    <property type="entry name" value="ACYL-COA DEHYDROGENASE FADE34"/>
    <property type="match status" value="1"/>
</dbReference>
<gene>
    <name evidence="3" type="ORF">LCGC14_1901780</name>
</gene>
<accession>A0A0F9IA76</accession>
<reference evidence="3" key="1">
    <citation type="journal article" date="2015" name="Nature">
        <title>Complex archaea that bridge the gap between prokaryotes and eukaryotes.</title>
        <authorList>
            <person name="Spang A."/>
            <person name="Saw J.H."/>
            <person name="Jorgensen S.L."/>
            <person name="Zaremba-Niedzwiedzka K."/>
            <person name="Martijn J."/>
            <person name="Lind A.E."/>
            <person name="van Eijk R."/>
            <person name="Schleper C."/>
            <person name="Guy L."/>
            <person name="Ettema T.J."/>
        </authorList>
    </citation>
    <scope>NUCLEOTIDE SEQUENCE</scope>
</reference>
<dbReference type="EMBL" id="LAZR01019934">
    <property type="protein sequence ID" value="KKL90725.1"/>
    <property type="molecule type" value="Genomic_DNA"/>
</dbReference>
<dbReference type="GO" id="GO:0005886">
    <property type="term" value="C:plasma membrane"/>
    <property type="evidence" value="ECO:0007669"/>
    <property type="project" value="TreeGrafter"/>
</dbReference>
<keyword evidence="1" id="KW-0560">Oxidoreductase</keyword>
<dbReference type="Gene3D" id="1.10.540.10">
    <property type="entry name" value="Acyl-CoA dehydrogenase/oxidase, N-terminal domain"/>
    <property type="match status" value="1"/>
</dbReference>
<evidence type="ECO:0000256" key="1">
    <source>
        <dbReference type="ARBA" id="ARBA00023002"/>
    </source>
</evidence>
<dbReference type="InterPro" id="IPR009100">
    <property type="entry name" value="AcylCoA_DH/oxidase_NM_dom_sf"/>
</dbReference>
<evidence type="ECO:0000313" key="3">
    <source>
        <dbReference type="EMBL" id="KKL90725.1"/>
    </source>
</evidence>
<proteinExistence type="predicted"/>
<protein>
    <recommendedName>
        <fullName evidence="2">Acyl-CoA dehydrogenase/oxidase N-terminal domain-containing protein</fullName>
    </recommendedName>
</protein>
<dbReference type="GO" id="GO:0016627">
    <property type="term" value="F:oxidoreductase activity, acting on the CH-CH group of donors"/>
    <property type="evidence" value="ECO:0007669"/>
    <property type="project" value="InterPro"/>
</dbReference>
<dbReference type="PANTHER" id="PTHR43292">
    <property type="entry name" value="ACYL-COA DEHYDROGENASE"/>
    <property type="match status" value="1"/>
</dbReference>
<dbReference type="SUPFAM" id="SSF56645">
    <property type="entry name" value="Acyl-CoA dehydrogenase NM domain-like"/>
    <property type="match status" value="1"/>
</dbReference>
<dbReference type="InterPro" id="IPR052161">
    <property type="entry name" value="Mycobact_Acyl-CoA_DH"/>
</dbReference>
<dbReference type="AlphaFoldDB" id="A0A0F9IA76"/>